<dbReference type="Proteomes" id="UP001221757">
    <property type="component" value="Unassembled WGS sequence"/>
</dbReference>
<comment type="caution">
    <text evidence="2">The sequence shown here is derived from an EMBL/GenBank/DDBJ whole genome shotgun (WGS) entry which is preliminary data.</text>
</comment>
<feature type="compositionally biased region" description="Polar residues" evidence="1">
    <location>
        <begin position="1"/>
        <end position="18"/>
    </location>
</feature>
<dbReference type="AlphaFoldDB" id="A0AAD7GJL0"/>
<feature type="compositionally biased region" description="Basic and acidic residues" evidence="1">
    <location>
        <begin position="20"/>
        <end position="29"/>
    </location>
</feature>
<dbReference type="EMBL" id="JARKIE010000061">
    <property type="protein sequence ID" value="KAJ7691002.1"/>
    <property type="molecule type" value="Genomic_DNA"/>
</dbReference>
<keyword evidence="3" id="KW-1185">Reference proteome</keyword>
<gene>
    <name evidence="2" type="ORF">B0H17DRAFT_1134022</name>
</gene>
<reference evidence="2" key="1">
    <citation type="submission" date="2023-03" db="EMBL/GenBank/DDBJ databases">
        <title>Massive genome expansion in bonnet fungi (Mycena s.s.) driven by repeated elements and novel gene families across ecological guilds.</title>
        <authorList>
            <consortium name="Lawrence Berkeley National Laboratory"/>
            <person name="Harder C.B."/>
            <person name="Miyauchi S."/>
            <person name="Viragh M."/>
            <person name="Kuo A."/>
            <person name="Thoen E."/>
            <person name="Andreopoulos B."/>
            <person name="Lu D."/>
            <person name="Skrede I."/>
            <person name="Drula E."/>
            <person name="Henrissat B."/>
            <person name="Morin E."/>
            <person name="Kohler A."/>
            <person name="Barry K."/>
            <person name="LaButti K."/>
            <person name="Morin E."/>
            <person name="Salamov A."/>
            <person name="Lipzen A."/>
            <person name="Mereny Z."/>
            <person name="Hegedus B."/>
            <person name="Baldrian P."/>
            <person name="Stursova M."/>
            <person name="Weitz H."/>
            <person name="Taylor A."/>
            <person name="Grigoriev I.V."/>
            <person name="Nagy L.G."/>
            <person name="Martin F."/>
            <person name="Kauserud H."/>
        </authorList>
    </citation>
    <scope>NUCLEOTIDE SEQUENCE</scope>
    <source>
        <strain evidence="2">CBHHK067</strain>
    </source>
</reference>
<sequence>MPAENTSAAPGPTGNPTRTGDVDMAKSNEKTATTTSPPIKKNCLPPSKKPARTSGADNASTHLEPMHNNLERPSPGSLCKTSGTGAPTGKGRKKTANTTVNAAAKNKDKAPDPDGITPNDVFLATITAAPCSPQAQYALKKLGTPSCSNRRRRAGSKSPS</sequence>
<name>A0AAD7GJL0_MYCRO</name>
<protein>
    <submittedName>
        <fullName evidence="2">Uncharacterized protein</fullName>
    </submittedName>
</protein>
<organism evidence="2 3">
    <name type="scientific">Mycena rosella</name>
    <name type="common">Pink bonnet</name>
    <name type="synonym">Agaricus rosellus</name>
    <dbReference type="NCBI Taxonomy" id="1033263"/>
    <lineage>
        <taxon>Eukaryota</taxon>
        <taxon>Fungi</taxon>
        <taxon>Dikarya</taxon>
        <taxon>Basidiomycota</taxon>
        <taxon>Agaricomycotina</taxon>
        <taxon>Agaricomycetes</taxon>
        <taxon>Agaricomycetidae</taxon>
        <taxon>Agaricales</taxon>
        <taxon>Marasmiineae</taxon>
        <taxon>Mycenaceae</taxon>
        <taxon>Mycena</taxon>
    </lineage>
</organism>
<feature type="region of interest" description="Disordered" evidence="1">
    <location>
        <begin position="1"/>
        <end position="117"/>
    </location>
</feature>
<evidence type="ECO:0000313" key="3">
    <source>
        <dbReference type="Proteomes" id="UP001221757"/>
    </source>
</evidence>
<accession>A0AAD7GJL0</accession>
<proteinExistence type="predicted"/>
<evidence type="ECO:0000256" key="1">
    <source>
        <dbReference type="SAM" id="MobiDB-lite"/>
    </source>
</evidence>
<evidence type="ECO:0000313" key="2">
    <source>
        <dbReference type="EMBL" id="KAJ7691002.1"/>
    </source>
</evidence>